<keyword evidence="2" id="KW-1185">Reference proteome</keyword>
<name>A0A4Q9L162_9MICR</name>
<proteinExistence type="predicted"/>
<dbReference type="VEuPathDB" id="MicrosporidiaDB:CWI39_0189p0010"/>
<evidence type="ECO:0000313" key="1">
    <source>
        <dbReference type="EMBL" id="TBU00511.1"/>
    </source>
</evidence>
<comment type="caution">
    <text evidence="1">The sequence shown here is derived from an EMBL/GenBank/DDBJ whole genome shotgun (WGS) entry which is preliminary data.</text>
</comment>
<sequence>MFANRFFKGILAIINNEEKSIILKEFCGRKNISFLVFKQENATVGLSILSSCENNSKYWSEEIISLCRTSEQEFTSIFLNNFLKVLVNHNILVFPCLIFDFMKEYIEKLGDLISKSECGIYYIRHNICESTLDLNLKSSFEGFERNESISIIEVENELKSKGNYLTDISVLSQQEFFHKFLDMYVKRINPRYFEEYQDICKLIKKILLKIRDTFIQIKNVMNHISLSETLKYIFEDIIKIMG</sequence>
<dbReference type="EMBL" id="PITI01001614">
    <property type="protein sequence ID" value="TBU00511.1"/>
    <property type="molecule type" value="Genomic_DNA"/>
</dbReference>
<protein>
    <submittedName>
        <fullName evidence="1">Uncharacterized protein</fullName>
    </submittedName>
</protein>
<dbReference type="VEuPathDB" id="MicrosporidiaDB:CWI36_1614p0010"/>
<gene>
    <name evidence="1" type="ORF">CWI36_1614p0010</name>
</gene>
<evidence type="ECO:0000313" key="2">
    <source>
        <dbReference type="Proteomes" id="UP000291404"/>
    </source>
</evidence>
<accession>A0A4Q9L162</accession>
<dbReference type="AlphaFoldDB" id="A0A4Q9L162"/>
<reference evidence="1 2" key="1">
    <citation type="submission" date="2017-12" db="EMBL/GenBank/DDBJ databases">
        <authorList>
            <person name="Pombert J.-F."/>
            <person name="Haag K.L."/>
            <person name="Ebert D."/>
        </authorList>
    </citation>
    <scope>NUCLEOTIDE SEQUENCE [LARGE SCALE GENOMIC DNA]</scope>
    <source>
        <strain evidence="1">BE-OM-2</strain>
    </source>
</reference>
<dbReference type="Proteomes" id="UP000291404">
    <property type="component" value="Unassembled WGS sequence"/>
</dbReference>
<organism evidence="1 2">
    <name type="scientific">Hamiltosporidium magnivora</name>
    <dbReference type="NCBI Taxonomy" id="148818"/>
    <lineage>
        <taxon>Eukaryota</taxon>
        <taxon>Fungi</taxon>
        <taxon>Fungi incertae sedis</taxon>
        <taxon>Microsporidia</taxon>
        <taxon>Dubosqiidae</taxon>
        <taxon>Hamiltosporidium</taxon>
    </lineage>
</organism>